<feature type="transmembrane region" description="Helical" evidence="1">
    <location>
        <begin position="95"/>
        <end position="114"/>
    </location>
</feature>
<evidence type="ECO:0000313" key="2">
    <source>
        <dbReference type="EMBL" id="MEA3572360.1"/>
    </source>
</evidence>
<dbReference type="RefSeq" id="WP_323078939.1">
    <property type="nucleotide sequence ID" value="NZ_JAYERP010000001.1"/>
</dbReference>
<feature type="transmembrane region" description="Helical" evidence="1">
    <location>
        <begin position="62"/>
        <end position="83"/>
    </location>
</feature>
<reference evidence="2 3" key="1">
    <citation type="submission" date="2023-12" db="EMBL/GenBank/DDBJ databases">
        <title>Whole genome sequencing of Paenibacillus phoenicis isolated from the Phoenix Mars Lander spacecraft assembly facility.</title>
        <authorList>
            <person name="Garcia A."/>
            <person name="Venkateswaran K."/>
        </authorList>
    </citation>
    <scope>NUCLEOTIDE SEQUENCE [LARGE SCALE GENOMIC DNA]</scope>
    <source>
        <strain evidence="2 3">3PO2SA</strain>
    </source>
</reference>
<protein>
    <recommendedName>
        <fullName evidence="4">Major facilitator superfamily (MFS) profile domain-containing protein</fullName>
    </recommendedName>
</protein>
<evidence type="ECO:0000313" key="3">
    <source>
        <dbReference type="Proteomes" id="UP001292216"/>
    </source>
</evidence>
<evidence type="ECO:0008006" key="4">
    <source>
        <dbReference type="Google" id="ProtNLM"/>
    </source>
</evidence>
<comment type="caution">
    <text evidence="2">The sequence shown here is derived from an EMBL/GenBank/DDBJ whole genome shotgun (WGS) entry which is preliminary data.</text>
</comment>
<accession>A0ABU5PQX8</accession>
<dbReference type="EMBL" id="JAYERP010000001">
    <property type="protein sequence ID" value="MEA3572360.1"/>
    <property type="molecule type" value="Genomic_DNA"/>
</dbReference>
<gene>
    <name evidence="2" type="ORF">U9M73_20750</name>
</gene>
<proteinExistence type="predicted"/>
<name>A0ABU5PQX8_9BACL</name>
<keyword evidence="3" id="KW-1185">Reference proteome</keyword>
<keyword evidence="1" id="KW-1133">Transmembrane helix</keyword>
<dbReference type="Proteomes" id="UP001292216">
    <property type="component" value="Unassembled WGS sequence"/>
</dbReference>
<evidence type="ECO:0000256" key="1">
    <source>
        <dbReference type="SAM" id="Phobius"/>
    </source>
</evidence>
<organism evidence="2 3">
    <name type="scientific">Paenibacillus phoenicis</name>
    <dbReference type="NCBI Taxonomy" id="554117"/>
    <lineage>
        <taxon>Bacteria</taxon>
        <taxon>Bacillati</taxon>
        <taxon>Bacillota</taxon>
        <taxon>Bacilli</taxon>
        <taxon>Bacillales</taxon>
        <taxon>Paenibacillaceae</taxon>
        <taxon>Paenibacillus</taxon>
    </lineage>
</organism>
<sequence>MAYIKKIPMRDRVGKGLYHQKRMFDSWHISYKMACIRFSYYYYKTSVNISLYFWDANLKVRLFGEALFIMLYWMYFPFIAIYFEEALRNHAAGLLLALPPLFSMLGNLVGGAVYRPASSAMVKITFL</sequence>
<keyword evidence="1" id="KW-0472">Membrane</keyword>
<keyword evidence="1" id="KW-0812">Transmembrane</keyword>